<dbReference type="CDD" id="cd12797">
    <property type="entry name" value="M23_peptidase"/>
    <property type="match status" value="1"/>
</dbReference>
<evidence type="ECO:0000256" key="5">
    <source>
        <dbReference type="ARBA" id="ARBA00022723"/>
    </source>
</evidence>
<evidence type="ECO:0000256" key="9">
    <source>
        <dbReference type="SAM" id="MobiDB-lite"/>
    </source>
</evidence>
<keyword evidence="4" id="KW-0645">Protease</keyword>
<dbReference type="InterPro" id="IPR011055">
    <property type="entry name" value="Dup_hybrid_motif"/>
</dbReference>
<evidence type="ECO:0000259" key="11">
    <source>
        <dbReference type="Pfam" id="PF01551"/>
    </source>
</evidence>
<feature type="signal peptide" evidence="10">
    <location>
        <begin position="1"/>
        <end position="33"/>
    </location>
</feature>
<evidence type="ECO:0000256" key="3">
    <source>
        <dbReference type="ARBA" id="ARBA00006646"/>
    </source>
</evidence>
<dbReference type="GO" id="GO:0006508">
    <property type="term" value="P:proteolysis"/>
    <property type="evidence" value="ECO:0007669"/>
    <property type="project" value="UniProtKB-KW"/>
</dbReference>
<comment type="cofactor">
    <cofactor evidence="1">
        <name>Zn(2+)</name>
        <dbReference type="ChEBI" id="CHEBI:29105"/>
    </cofactor>
</comment>
<dbReference type="PANTHER" id="PTHR21666">
    <property type="entry name" value="PEPTIDASE-RELATED"/>
    <property type="match status" value="1"/>
</dbReference>
<evidence type="ECO:0000256" key="6">
    <source>
        <dbReference type="ARBA" id="ARBA00022801"/>
    </source>
</evidence>
<comment type="similarity">
    <text evidence="3">Belongs to the peptidase M23B family.</text>
</comment>
<feature type="compositionally biased region" description="Polar residues" evidence="9">
    <location>
        <begin position="304"/>
        <end position="316"/>
    </location>
</feature>
<keyword evidence="7" id="KW-0862">Zinc</keyword>
<organism evidence="12 13">
    <name type="scientific">Leminorella richardii</name>
    <dbReference type="NCBI Taxonomy" id="158841"/>
    <lineage>
        <taxon>Bacteria</taxon>
        <taxon>Pseudomonadati</taxon>
        <taxon>Pseudomonadota</taxon>
        <taxon>Gammaproteobacteria</taxon>
        <taxon>Enterobacterales</taxon>
        <taxon>Budviciaceae</taxon>
        <taxon>Leminorella</taxon>
    </lineage>
</organism>
<dbReference type="KEGG" id="lri:NCTC12151_00475"/>
<feature type="region of interest" description="Disordered" evidence="9">
    <location>
        <begin position="51"/>
        <end position="108"/>
    </location>
</feature>
<dbReference type="SUPFAM" id="SSF51261">
    <property type="entry name" value="Duplicated hybrid motif"/>
    <property type="match status" value="1"/>
</dbReference>
<dbReference type="InterPro" id="IPR050570">
    <property type="entry name" value="Cell_wall_metabolism_enzyme"/>
</dbReference>
<dbReference type="OrthoDB" id="9805070at2"/>
<dbReference type="PANTHER" id="PTHR21666:SF292">
    <property type="entry name" value="MUREIN DD-ENDOPEPTIDASE MEPM"/>
    <property type="match status" value="1"/>
</dbReference>
<evidence type="ECO:0000313" key="13">
    <source>
        <dbReference type="Proteomes" id="UP000249005"/>
    </source>
</evidence>
<evidence type="ECO:0000256" key="8">
    <source>
        <dbReference type="ARBA" id="ARBA00023049"/>
    </source>
</evidence>
<dbReference type="AlphaFoldDB" id="A0A2X4XG28"/>
<keyword evidence="8" id="KW-0482">Metalloprotease</keyword>
<keyword evidence="13" id="KW-1185">Reference proteome</keyword>
<keyword evidence="6 12" id="KW-0378">Hydrolase</keyword>
<name>A0A2X4XG28_9GAMM</name>
<evidence type="ECO:0000256" key="2">
    <source>
        <dbReference type="ARBA" id="ARBA00004162"/>
    </source>
</evidence>
<reference evidence="12 13" key="1">
    <citation type="submission" date="2018-06" db="EMBL/GenBank/DDBJ databases">
        <authorList>
            <consortium name="Pathogen Informatics"/>
            <person name="Doyle S."/>
        </authorList>
    </citation>
    <scope>NUCLEOTIDE SEQUENCE [LARGE SCALE GENOMIC DNA]</scope>
    <source>
        <strain evidence="12 13">NCTC12151</strain>
    </source>
</reference>
<feature type="chain" id="PRO_5015990746" evidence="10">
    <location>
        <begin position="34"/>
        <end position="343"/>
    </location>
</feature>
<dbReference type="RefSeq" id="WP_111739126.1">
    <property type="nucleotide sequence ID" value="NZ_LR698987.1"/>
</dbReference>
<dbReference type="Gene3D" id="2.70.70.10">
    <property type="entry name" value="Glucose Permease (Domain IIA)"/>
    <property type="match status" value="1"/>
</dbReference>
<comment type="subcellular location">
    <subcellularLocation>
        <location evidence="2">Cell membrane</location>
        <topology evidence="2">Single-pass membrane protein</topology>
    </subcellularLocation>
</comment>
<dbReference type="EMBL" id="LS483470">
    <property type="protein sequence ID" value="SQI35634.1"/>
    <property type="molecule type" value="Genomic_DNA"/>
</dbReference>
<sequence>MMSMLNPITKRLSTPLIKLVCCSMLLVSGAAYSSQQSSAKKVQVQKIQTAKAQTKQTQTKKSSAKASTKTAQVKTAQAKSSKAKTTQTKTAKSTQTKATQTKTAQVKSVQAKSVQAQTALSKQPLLNGRKSFSMSSSSTSMLRYPTADAFPVTSHFNPERVNPVTRKRMPHKGIDFSMPIGSTVISTGAGEVVIAKFSRSAGNYIVIRHANGYSTQYMHLSKLMVTEGQKVKQGQKIGLSGNTGRSTAAHLHYELWSNDRPIDPLSSQFNGMAVVNNFRYDGTSAPSTTLASANISKGSDPFASGSSSRDLQSASRQDGGYETQILGDGKILYTRRASTSEAN</sequence>
<accession>A0A2X4XG28</accession>
<dbReference type="Pfam" id="PF01551">
    <property type="entry name" value="Peptidase_M23"/>
    <property type="match status" value="1"/>
</dbReference>
<dbReference type="EC" id="3.4.24.75" evidence="12"/>
<proteinExistence type="inferred from homology"/>
<evidence type="ECO:0000256" key="4">
    <source>
        <dbReference type="ARBA" id="ARBA00022670"/>
    </source>
</evidence>
<dbReference type="Proteomes" id="UP000249005">
    <property type="component" value="Chromosome 1"/>
</dbReference>
<dbReference type="GO" id="GO:0004222">
    <property type="term" value="F:metalloendopeptidase activity"/>
    <property type="evidence" value="ECO:0007669"/>
    <property type="project" value="TreeGrafter"/>
</dbReference>
<evidence type="ECO:0000256" key="7">
    <source>
        <dbReference type="ARBA" id="ARBA00022833"/>
    </source>
</evidence>
<dbReference type="InterPro" id="IPR016047">
    <property type="entry name" value="M23ase_b-sheet_dom"/>
</dbReference>
<evidence type="ECO:0000313" key="12">
    <source>
        <dbReference type="EMBL" id="SQI35634.1"/>
    </source>
</evidence>
<feature type="region of interest" description="Disordered" evidence="9">
    <location>
        <begin position="296"/>
        <end position="321"/>
    </location>
</feature>
<dbReference type="GO" id="GO:0046872">
    <property type="term" value="F:metal ion binding"/>
    <property type="evidence" value="ECO:0007669"/>
    <property type="project" value="UniProtKB-KW"/>
</dbReference>
<protein>
    <submittedName>
        <fullName evidence="12">Glycyl-glycine endopeptidase ALE-1</fullName>
        <ecNumber evidence="12">3.4.24.75</ecNumber>
    </submittedName>
</protein>
<evidence type="ECO:0000256" key="1">
    <source>
        <dbReference type="ARBA" id="ARBA00001947"/>
    </source>
</evidence>
<evidence type="ECO:0000256" key="10">
    <source>
        <dbReference type="SAM" id="SignalP"/>
    </source>
</evidence>
<dbReference type="FunFam" id="2.70.70.10:FF:000002">
    <property type="entry name" value="Murein DD-endopeptidase MepM"/>
    <property type="match status" value="1"/>
</dbReference>
<keyword evidence="10" id="KW-0732">Signal</keyword>
<dbReference type="GO" id="GO:0005886">
    <property type="term" value="C:plasma membrane"/>
    <property type="evidence" value="ECO:0007669"/>
    <property type="project" value="UniProtKB-SubCell"/>
</dbReference>
<keyword evidence="5" id="KW-0479">Metal-binding</keyword>
<gene>
    <name evidence="12" type="ORF">NCTC12151_00475</name>
</gene>
<feature type="domain" description="M23ase beta-sheet core" evidence="11">
    <location>
        <begin position="170"/>
        <end position="264"/>
    </location>
</feature>